<accession>A0A2W6NMN8</accession>
<evidence type="ECO:0000256" key="1">
    <source>
        <dbReference type="SAM" id="Phobius"/>
    </source>
</evidence>
<gene>
    <name evidence="2" type="ORF">DN757_03675</name>
</gene>
<organism evidence="2 3">
    <name type="scientific">Paenibacillus silvae</name>
    <dbReference type="NCBI Taxonomy" id="1325358"/>
    <lineage>
        <taxon>Bacteria</taxon>
        <taxon>Bacillati</taxon>
        <taxon>Bacillota</taxon>
        <taxon>Bacilli</taxon>
        <taxon>Bacillales</taxon>
        <taxon>Paenibacillaceae</taxon>
        <taxon>Paenibacillus</taxon>
    </lineage>
</organism>
<reference evidence="2 3" key="1">
    <citation type="submission" date="2018-06" db="EMBL/GenBank/DDBJ databases">
        <title>Isolation of heavy metals resistant Paenibacillus silvae NC2 from Gold-Copper mine in ZiJin, China.</title>
        <authorList>
            <person name="Xu J."/>
            <person name="Mazhar H.S."/>
            <person name="Rensing C."/>
        </authorList>
    </citation>
    <scope>NUCLEOTIDE SEQUENCE [LARGE SCALE GENOMIC DNA]</scope>
    <source>
        <strain evidence="2 3">NC2</strain>
    </source>
</reference>
<dbReference type="Proteomes" id="UP000249204">
    <property type="component" value="Unassembled WGS sequence"/>
</dbReference>
<feature type="transmembrane region" description="Helical" evidence="1">
    <location>
        <begin position="20"/>
        <end position="42"/>
    </location>
</feature>
<feature type="transmembrane region" description="Helical" evidence="1">
    <location>
        <begin position="63"/>
        <end position="80"/>
    </location>
</feature>
<keyword evidence="1" id="KW-0812">Transmembrane</keyword>
<keyword evidence="1" id="KW-0472">Membrane</keyword>
<sequence>MDMGEPVMAQWIVDYLPTWSIIRISGIAAYLFLFVGVFLGIAQGMPMAKGKPKAIMFQWHTRTTWLAFGLGIIHALTLVIDHYSPFTWSELLIPFTASVHPVGSGLGTLAFYGLLIVLLSSDLRNKLGRKWWFMFHMLSYPVFAGLLIHGLVTGSDSANIIIRLMYVFTGLSIVGITVLRGLLRERKGPEITIGPKQTTSELMTERKWAEARALAVPAGQEQFK</sequence>
<dbReference type="EMBL" id="QKWW01000011">
    <property type="protein sequence ID" value="PZT57097.1"/>
    <property type="molecule type" value="Genomic_DNA"/>
</dbReference>
<dbReference type="AlphaFoldDB" id="A0A2W6NMN8"/>
<evidence type="ECO:0000313" key="2">
    <source>
        <dbReference type="EMBL" id="PZT57097.1"/>
    </source>
</evidence>
<keyword evidence="1" id="KW-1133">Transmembrane helix</keyword>
<evidence type="ECO:0000313" key="3">
    <source>
        <dbReference type="Proteomes" id="UP000249204"/>
    </source>
</evidence>
<proteinExistence type="predicted"/>
<feature type="transmembrane region" description="Helical" evidence="1">
    <location>
        <begin position="164"/>
        <end position="183"/>
    </location>
</feature>
<feature type="transmembrane region" description="Helical" evidence="1">
    <location>
        <begin position="131"/>
        <end position="152"/>
    </location>
</feature>
<feature type="transmembrane region" description="Helical" evidence="1">
    <location>
        <begin position="100"/>
        <end position="119"/>
    </location>
</feature>
<name>A0A2W6NMN8_9BACL</name>
<comment type="caution">
    <text evidence="2">The sequence shown here is derived from an EMBL/GenBank/DDBJ whole genome shotgun (WGS) entry which is preliminary data.</text>
</comment>
<protein>
    <submittedName>
        <fullName evidence="2">Ferric reductase</fullName>
    </submittedName>
</protein>